<evidence type="ECO:0000259" key="9">
    <source>
        <dbReference type="Pfam" id="PF02374"/>
    </source>
</evidence>
<evidence type="ECO:0000256" key="3">
    <source>
        <dbReference type="ARBA" id="ARBA00022840"/>
    </source>
</evidence>
<keyword evidence="12" id="KW-1185">Reference proteome</keyword>
<dbReference type="InterPro" id="IPR027417">
    <property type="entry name" value="P-loop_NTPase"/>
</dbReference>
<name>A0AA35CHW8_9FIRM</name>
<organism evidence="11 12">
    <name type="scientific">Caldinitratiruptor microaerophilus</name>
    <dbReference type="NCBI Taxonomy" id="671077"/>
    <lineage>
        <taxon>Bacteria</taxon>
        <taxon>Bacillati</taxon>
        <taxon>Bacillota</taxon>
        <taxon>Clostridia</taxon>
        <taxon>Eubacteriales</taxon>
        <taxon>Symbiobacteriaceae</taxon>
        <taxon>Caldinitratiruptor</taxon>
    </lineage>
</organism>
<keyword evidence="2" id="KW-0547">Nucleotide-binding</keyword>
<sequence>MRVLVYTGKGGVGKTTVAAATGLRLAATGRRTLVVSTDPAHSLADAFDRPLGPEPVHVADRLWGVEVDSLREAERNWGAIQRWLTGVLRWAKLDEVSAEELLVFPGFEELFSLLRVREFARSGQYDALVVDCAPTGETLRLLSYPQTLNWWFEKIFPWQRRLVKAARPVARLVAGGLELPGDDVMDAIEQLVLQLEELQRLLLDPGTTSVRIVLNPEKMVLAESRRSFTYLNLFGFHTDAVIVNRVLPTVAEGGYLAGWRQVQSRYEEEIEASFRPLPILRVPLMETEVVGLPMLERVAEAAFAGVDPAARLFDGRAEEVRKTPEGHVLDLAVGFASRDEIRLTQRGDELTVQVGAYRRKVLLPRILMGRPVLGARFTEGRLRIRFGERPEADRASSEHAKEA</sequence>
<feature type="domain" description="ArsA/GET3 Anion-transporting ATPase-like" evidence="9">
    <location>
        <begin position="1"/>
        <end position="300"/>
    </location>
</feature>
<evidence type="ECO:0000256" key="5">
    <source>
        <dbReference type="ARBA" id="ARBA00022967"/>
    </source>
</evidence>
<dbReference type="EMBL" id="AP025628">
    <property type="protein sequence ID" value="BDG59325.1"/>
    <property type="molecule type" value="Genomic_DNA"/>
</dbReference>
<gene>
    <name evidence="11" type="primary">arsA</name>
    <name evidence="11" type="ORF">caldi_04150</name>
</gene>
<keyword evidence="3" id="KW-0067">ATP-binding</keyword>
<dbReference type="InterPro" id="IPR016300">
    <property type="entry name" value="ATPase_ArsA/GET3"/>
</dbReference>
<dbReference type="GO" id="GO:0016887">
    <property type="term" value="F:ATP hydrolysis activity"/>
    <property type="evidence" value="ECO:0007669"/>
    <property type="project" value="InterPro"/>
</dbReference>
<dbReference type="NCBIfam" id="TIGR00345">
    <property type="entry name" value="GET3_arsA_TRC40"/>
    <property type="match status" value="1"/>
</dbReference>
<dbReference type="RefSeq" id="WP_264843455.1">
    <property type="nucleotide sequence ID" value="NZ_AP025628.1"/>
</dbReference>
<dbReference type="SUPFAM" id="SSF52540">
    <property type="entry name" value="P-loop containing nucleoside triphosphate hydrolases"/>
    <property type="match status" value="1"/>
</dbReference>
<dbReference type="Pfam" id="PF17886">
    <property type="entry name" value="ArsA_HSP20"/>
    <property type="match status" value="1"/>
</dbReference>
<evidence type="ECO:0000259" key="10">
    <source>
        <dbReference type="Pfam" id="PF17886"/>
    </source>
</evidence>
<dbReference type="FunFam" id="3.40.50.300:FF:001801">
    <property type="entry name" value="Putative arsenical pump-driving ATPase"/>
    <property type="match status" value="1"/>
</dbReference>
<dbReference type="InterPro" id="IPR040612">
    <property type="entry name" value="ArsA_HSP20-like"/>
</dbReference>
<dbReference type="Gene3D" id="2.60.40.790">
    <property type="match status" value="1"/>
</dbReference>
<evidence type="ECO:0000256" key="4">
    <source>
        <dbReference type="ARBA" id="ARBA00022849"/>
    </source>
</evidence>
<evidence type="ECO:0000256" key="1">
    <source>
        <dbReference type="ARBA" id="ARBA00011040"/>
    </source>
</evidence>
<evidence type="ECO:0000256" key="6">
    <source>
        <dbReference type="ARBA" id="ARBA00052296"/>
    </source>
</evidence>
<dbReference type="InterPro" id="IPR008978">
    <property type="entry name" value="HSP20-like_chaperone"/>
</dbReference>
<dbReference type="InterPro" id="IPR025723">
    <property type="entry name" value="ArsA/GET3_ATPase-like"/>
</dbReference>
<comment type="catalytic activity">
    <reaction evidence="6">
        <text>arsenite(in) + ATP + H2O = arsenite(out) + ADP + phosphate + H(+)</text>
        <dbReference type="Rhea" id="RHEA:11348"/>
        <dbReference type="ChEBI" id="CHEBI:15377"/>
        <dbReference type="ChEBI" id="CHEBI:15378"/>
        <dbReference type="ChEBI" id="CHEBI:29242"/>
        <dbReference type="ChEBI" id="CHEBI:30616"/>
        <dbReference type="ChEBI" id="CHEBI:43474"/>
        <dbReference type="ChEBI" id="CHEBI:456216"/>
        <dbReference type="EC" id="7.3.2.7"/>
    </reaction>
</comment>
<dbReference type="GO" id="GO:0015446">
    <property type="term" value="F:ATPase-coupled arsenite transmembrane transporter activity"/>
    <property type="evidence" value="ECO:0007669"/>
    <property type="project" value="UniProtKB-EC"/>
</dbReference>
<dbReference type="PANTHER" id="PTHR10803:SF3">
    <property type="entry name" value="ATPASE GET3"/>
    <property type="match status" value="1"/>
</dbReference>
<evidence type="ECO:0000256" key="2">
    <source>
        <dbReference type="ARBA" id="ARBA00022741"/>
    </source>
</evidence>
<comment type="function">
    <text evidence="7">Anion-transporting ATPase. Catalyzes the extrusion of arsenite.</text>
</comment>
<proteinExistence type="inferred from homology"/>
<evidence type="ECO:0000256" key="8">
    <source>
        <dbReference type="ARBA" id="ARBA00066752"/>
    </source>
</evidence>
<dbReference type="EC" id="7.3.2.7" evidence="8"/>
<dbReference type="PANTHER" id="PTHR10803">
    <property type="entry name" value="ARSENICAL PUMP-DRIVING ATPASE ARSENITE-TRANSLOCATING ATPASE"/>
    <property type="match status" value="1"/>
</dbReference>
<keyword evidence="4" id="KW-0059">Arsenical resistance</keyword>
<evidence type="ECO:0000256" key="7">
    <source>
        <dbReference type="ARBA" id="ARBA00059736"/>
    </source>
</evidence>
<evidence type="ECO:0000313" key="11">
    <source>
        <dbReference type="EMBL" id="BDG59325.1"/>
    </source>
</evidence>
<keyword evidence="5" id="KW-1278">Translocase</keyword>
<dbReference type="AlphaFoldDB" id="A0AA35CHW8"/>
<dbReference type="Proteomes" id="UP001163687">
    <property type="component" value="Chromosome"/>
</dbReference>
<protein>
    <recommendedName>
        <fullName evidence="8">arsenite-transporting ATPase</fullName>
        <ecNumber evidence="8">7.3.2.7</ecNumber>
    </recommendedName>
</protein>
<comment type="similarity">
    <text evidence="1">Belongs to the arsA ATPase family.</text>
</comment>
<dbReference type="GO" id="GO:0005524">
    <property type="term" value="F:ATP binding"/>
    <property type="evidence" value="ECO:0007669"/>
    <property type="project" value="UniProtKB-KW"/>
</dbReference>
<feature type="domain" description="ArsA HSP20-like" evidence="10">
    <location>
        <begin position="326"/>
        <end position="386"/>
    </location>
</feature>
<evidence type="ECO:0000313" key="12">
    <source>
        <dbReference type="Proteomes" id="UP001163687"/>
    </source>
</evidence>
<reference evidence="11" key="1">
    <citation type="submission" date="2022-03" db="EMBL/GenBank/DDBJ databases">
        <title>Complete genome sequence of Caldinitratiruptor microaerophilus.</title>
        <authorList>
            <person name="Mukaiyama R."/>
            <person name="Nishiyama T."/>
            <person name="Ueda K."/>
        </authorList>
    </citation>
    <scope>NUCLEOTIDE SEQUENCE</scope>
    <source>
        <strain evidence="11">JCM 16183</strain>
    </source>
</reference>
<dbReference type="Gene3D" id="3.40.50.300">
    <property type="entry name" value="P-loop containing nucleotide triphosphate hydrolases"/>
    <property type="match status" value="1"/>
</dbReference>
<dbReference type="CDD" id="cd02035">
    <property type="entry name" value="ArsA"/>
    <property type="match status" value="1"/>
</dbReference>
<accession>A0AA35CHW8</accession>
<dbReference type="Pfam" id="PF02374">
    <property type="entry name" value="ArsA_ATPase"/>
    <property type="match status" value="1"/>
</dbReference>
<dbReference type="KEGG" id="cmic:caldi_04150"/>